<comment type="caution">
    <text evidence="2">The sequence shown here is derived from an EMBL/GenBank/DDBJ whole genome shotgun (WGS) entry which is preliminary data.</text>
</comment>
<evidence type="ECO:0000313" key="2">
    <source>
        <dbReference type="EMBL" id="MDA0635957.1"/>
    </source>
</evidence>
<dbReference type="CDD" id="cd05400">
    <property type="entry name" value="NT_2-5OAS_ClassI-CCAase"/>
    <property type="match status" value="1"/>
</dbReference>
<proteinExistence type="predicted"/>
<gene>
    <name evidence="2" type="ORF">OUY22_21250</name>
</gene>
<reference evidence="2" key="1">
    <citation type="submission" date="2022-11" db="EMBL/GenBank/DDBJ databases">
        <title>Nonomuraea corallina sp. nov., a new species of the genus Nonomuraea isolated from sea side sediment in Thai sea.</title>
        <authorList>
            <person name="Ngamcharungchit C."/>
            <person name="Matsumoto A."/>
            <person name="Suriyachadkun C."/>
            <person name="Panbangred W."/>
            <person name="Inahashi Y."/>
            <person name="Intra B."/>
        </authorList>
    </citation>
    <scope>NUCLEOTIDE SEQUENCE</scope>
    <source>
        <strain evidence="2">MCN248</strain>
    </source>
</reference>
<dbReference type="InterPro" id="IPR006116">
    <property type="entry name" value="NT_2-5OAS_ClassI-CCAase"/>
</dbReference>
<keyword evidence="1" id="KW-0051">Antiviral defense</keyword>
<dbReference type="InterPro" id="IPR043519">
    <property type="entry name" value="NT_sf"/>
</dbReference>
<dbReference type="EMBL" id="JAPNNL010000087">
    <property type="protein sequence ID" value="MDA0635957.1"/>
    <property type="molecule type" value="Genomic_DNA"/>
</dbReference>
<dbReference type="RefSeq" id="WP_270156820.1">
    <property type="nucleotide sequence ID" value="NZ_JAPNNL010000087.1"/>
</dbReference>
<accession>A0ABT4SFI9</accession>
<keyword evidence="3" id="KW-1185">Reference proteome</keyword>
<evidence type="ECO:0000256" key="1">
    <source>
        <dbReference type="ARBA" id="ARBA00023118"/>
    </source>
</evidence>
<dbReference type="SUPFAM" id="SSF81301">
    <property type="entry name" value="Nucleotidyltransferase"/>
    <property type="match status" value="1"/>
</dbReference>
<dbReference type="Pfam" id="PF18144">
    <property type="entry name" value="SMODS"/>
    <property type="match status" value="1"/>
</dbReference>
<sequence>MSTASRFDKFLQNIKATPLQQTAAITSANAIARKLQGYYFGTPYSDASRMIIGSYGKGTAVRPPRDIDVLFFMPPAVYHRFNAYSFNGQSALLQEVKGLFRQRFPNTREIGGDGQVVVIDFSTGHKVEVLPAWRAEGGGLLVPDTHDGGTWRQVDHDAEIKFVEDSDARSRGNTRNLIMMMKVWQTQCSVPIKSLVLEFRSVNFLSRWKYAKESSHYYDWMVRDFFGELIGKANAWHTIPGTNEKKHYGDAWLSKAQSAYARAAKACEYERDGKDADAAVEWRKIFGNQYEFQH</sequence>
<organism evidence="2 3">
    <name type="scientific">Nonomuraea corallina</name>
    <dbReference type="NCBI Taxonomy" id="2989783"/>
    <lineage>
        <taxon>Bacteria</taxon>
        <taxon>Bacillati</taxon>
        <taxon>Actinomycetota</taxon>
        <taxon>Actinomycetes</taxon>
        <taxon>Streptosporangiales</taxon>
        <taxon>Streptosporangiaceae</taxon>
        <taxon>Nonomuraea</taxon>
    </lineage>
</organism>
<dbReference type="Proteomes" id="UP001144036">
    <property type="component" value="Unassembled WGS sequence"/>
</dbReference>
<name>A0ABT4SFI9_9ACTN</name>
<evidence type="ECO:0008006" key="4">
    <source>
        <dbReference type="Google" id="ProtNLM"/>
    </source>
</evidence>
<protein>
    <recommendedName>
        <fullName evidence="4">Nucleotidyltransferase</fullName>
    </recommendedName>
</protein>
<evidence type="ECO:0000313" key="3">
    <source>
        <dbReference type="Proteomes" id="UP001144036"/>
    </source>
</evidence>